<gene>
    <name evidence="2" type="ordered locus">Mpe_A0118</name>
</gene>
<protein>
    <recommendedName>
        <fullName evidence="1">Thioredoxin domain-containing protein</fullName>
    </recommendedName>
</protein>
<dbReference type="Pfam" id="PF00085">
    <property type="entry name" value="Thioredoxin"/>
    <property type="match status" value="1"/>
</dbReference>
<dbReference type="Gene3D" id="3.40.30.10">
    <property type="entry name" value="Glutaredoxin"/>
    <property type="match status" value="1"/>
</dbReference>
<feature type="domain" description="Thioredoxin" evidence="1">
    <location>
        <begin position="11"/>
        <end position="75"/>
    </location>
</feature>
<dbReference type="EMBL" id="CP000555">
    <property type="protein sequence ID" value="ABM93080.1"/>
    <property type="molecule type" value="Genomic_DNA"/>
</dbReference>
<reference evidence="2 3" key="1">
    <citation type="journal article" date="2007" name="J. Bacteriol.">
        <title>Whole-genome analysis of the methyl tert-butyl ether-degrading beta-proteobacterium Methylibium petroleiphilum PM1.</title>
        <authorList>
            <person name="Kane S.R."/>
            <person name="Chakicherla A.Y."/>
            <person name="Chain P.S.G."/>
            <person name="Schmidt R."/>
            <person name="Shin M.W."/>
            <person name="Legler T.C."/>
            <person name="Scow K.M."/>
            <person name="Larimer F.W."/>
            <person name="Lucas S.M."/>
            <person name="Richardson P.M."/>
            <person name="Hristova K.R."/>
        </authorList>
    </citation>
    <scope>NUCLEOTIDE SEQUENCE [LARGE SCALE GENOMIC DNA]</scope>
    <source>
        <strain evidence="3">ATCC BAA-1232 / LMG 22953 / PM1</strain>
    </source>
</reference>
<sequence>MTTSARGGNEDDWLVACLCAEWCGTCRDYRAVFEALAREQPALRCVWVDIEDDSDALAPLDLDIENFPTVLVARGAELRFFGTLLPHATTLARTLEAARGAALVALPAAQAEALVTTVRTIGQPVR</sequence>
<dbReference type="KEGG" id="mpt:Mpe_A0118"/>
<evidence type="ECO:0000313" key="3">
    <source>
        <dbReference type="Proteomes" id="UP000000366"/>
    </source>
</evidence>
<dbReference type="STRING" id="420662.Mpe_A0118"/>
<proteinExistence type="predicted"/>
<dbReference type="AlphaFoldDB" id="A2SBZ1"/>
<dbReference type="InterPro" id="IPR013766">
    <property type="entry name" value="Thioredoxin_domain"/>
</dbReference>
<dbReference type="Proteomes" id="UP000000366">
    <property type="component" value="Chromosome"/>
</dbReference>
<keyword evidence="3" id="KW-1185">Reference proteome</keyword>
<dbReference type="SUPFAM" id="SSF52833">
    <property type="entry name" value="Thioredoxin-like"/>
    <property type="match status" value="1"/>
</dbReference>
<dbReference type="eggNOG" id="COG0526">
    <property type="taxonomic scope" value="Bacteria"/>
</dbReference>
<dbReference type="CDD" id="cd02947">
    <property type="entry name" value="TRX_family"/>
    <property type="match status" value="1"/>
</dbReference>
<dbReference type="InterPro" id="IPR036249">
    <property type="entry name" value="Thioredoxin-like_sf"/>
</dbReference>
<dbReference type="RefSeq" id="WP_011827719.1">
    <property type="nucleotide sequence ID" value="NC_008825.1"/>
</dbReference>
<accession>A2SBZ1</accession>
<evidence type="ECO:0000313" key="2">
    <source>
        <dbReference type="EMBL" id="ABM93080.1"/>
    </source>
</evidence>
<organism evidence="2 3">
    <name type="scientific">Methylibium petroleiphilum (strain ATCC BAA-1232 / LMG 22953 / PM1)</name>
    <dbReference type="NCBI Taxonomy" id="420662"/>
    <lineage>
        <taxon>Bacteria</taxon>
        <taxon>Pseudomonadati</taxon>
        <taxon>Pseudomonadota</taxon>
        <taxon>Betaproteobacteria</taxon>
        <taxon>Burkholderiales</taxon>
        <taxon>Sphaerotilaceae</taxon>
        <taxon>Methylibium</taxon>
    </lineage>
</organism>
<name>A2SBZ1_METPP</name>
<evidence type="ECO:0000259" key="1">
    <source>
        <dbReference type="Pfam" id="PF00085"/>
    </source>
</evidence>
<dbReference type="HOGENOM" id="CLU_141074_0_0_4"/>